<sequence length="590" mass="69637">MNNIIANIKSIPDVIYTFSKCNTLHKKCLYDLVTRMRLENINIVNNGKILRQRSYINPSKMESDEELYASIITQCRINKIFMVDVFTLYYTNLYKLKTPKPHIIPDIYKYNTKKTKEDKITIENIAMLIPSDILSKNLLLNIGLFPDHTFSMIYANNNLYIIQSWIFQYTQCIFKFEQKYGELFLTMFTEILKTKYMKIINDKRKYDTLDLFFALFFQYKRKNYFFGTKENYTKCMFITVDDSLCYNIPEERSIMVSHYNLDDTYKNSLKQYEQYGNVCSDGQIIDNTLNKTKKAQTFGSSTCENIIKIMKRRNKNKSKSETIFNIKYECFESLINSKEYTLFISTDKNAPELILAYQNSDLYIIVSVIGKFISLFKDLLLNNKYNDLKNMYFSVLNGTEIHEDYVFSKINDGAMKGGKISANLESSVTLNNPIIDKKIYEKNIDVNVDVNIEINLEQFKNNVVNEIRKNNNKINDDIVELINKWVINNNIIESITNMFENMPMNMCYYHYNKIINKLTSNIENNQEVELSVYVLLSCILYNLELNDSNSILVNSLKSDLEDEYIIVRDGYYDKYIKYKQKYINLKNKKI</sequence>
<gene>
    <name evidence="1" type="ORF">Catovirus_1_761</name>
</gene>
<dbReference type="EMBL" id="KY684083">
    <property type="protein sequence ID" value="ARF08711.1"/>
    <property type="molecule type" value="Genomic_DNA"/>
</dbReference>
<proteinExistence type="predicted"/>
<organism evidence="1">
    <name type="scientific">Catovirus CTV1</name>
    <dbReference type="NCBI Taxonomy" id="1977631"/>
    <lineage>
        <taxon>Viruses</taxon>
        <taxon>Varidnaviria</taxon>
        <taxon>Bamfordvirae</taxon>
        <taxon>Nucleocytoviricota</taxon>
        <taxon>Megaviricetes</taxon>
        <taxon>Imitervirales</taxon>
        <taxon>Mimiviridae</taxon>
        <taxon>Klosneuvirinae</taxon>
        <taxon>Catovirus</taxon>
    </lineage>
</organism>
<accession>A0A1V0SAJ0</accession>
<protein>
    <submittedName>
        <fullName evidence="1">Uncharacterized protein</fullName>
    </submittedName>
</protein>
<name>A0A1V0SAJ0_9VIRU</name>
<evidence type="ECO:0000313" key="1">
    <source>
        <dbReference type="EMBL" id="ARF08711.1"/>
    </source>
</evidence>
<reference evidence="1" key="1">
    <citation type="journal article" date="2017" name="Science">
        <title>Giant viruses with an expanded complement of translation system components.</title>
        <authorList>
            <person name="Schulz F."/>
            <person name="Yutin N."/>
            <person name="Ivanova N.N."/>
            <person name="Ortega D.R."/>
            <person name="Lee T.K."/>
            <person name="Vierheilig J."/>
            <person name="Daims H."/>
            <person name="Horn M."/>
            <person name="Wagner M."/>
            <person name="Jensen G.J."/>
            <person name="Kyrpides N.C."/>
            <person name="Koonin E.V."/>
            <person name="Woyke T."/>
        </authorList>
    </citation>
    <scope>NUCLEOTIDE SEQUENCE</scope>
    <source>
        <strain evidence="1">CTV1</strain>
    </source>
</reference>